<dbReference type="Proteomes" id="UP000055060">
    <property type="component" value="Unassembled WGS sequence"/>
</dbReference>
<protein>
    <submittedName>
        <fullName evidence="1">Uncharacterized protein</fullName>
    </submittedName>
</protein>
<dbReference type="EMBL" id="DF967972">
    <property type="protein sequence ID" value="GAP13675.1"/>
    <property type="molecule type" value="Genomic_DNA"/>
</dbReference>
<gene>
    <name evidence="1" type="ORF">LARV_01430</name>
</gene>
<reference evidence="1" key="1">
    <citation type="submission" date="2015-07" db="EMBL/GenBank/DDBJ databases">
        <title>Draft Genome Sequences of Anaerolinea thermolimosa IMO-1, Bellilinea caldifistulae GOMI-1, Leptolinea tardivitalis YMTK-2, Levilinea saccharolytica KIBI-1,Longilinea arvoryzae KOME-1, Previously Described as Members of the Anaerolineaceae (Chloroflexi).</title>
        <authorList>
            <person name="Sekiguchi Y."/>
            <person name="Ohashi A."/>
            <person name="Matsuura N."/>
            <person name="Tourlousse M.D."/>
        </authorList>
    </citation>
    <scope>NUCLEOTIDE SEQUENCE [LARGE SCALE GENOMIC DNA]</scope>
    <source>
        <strain evidence="1">KOME-1</strain>
    </source>
</reference>
<dbReference type="AlphaFoldDB" id="A0A0S7BIG4"/>
<name>A0A0S7BIG4_9CHLR</name>
<accession>A0A0S7BIG4</accession>
<organism evidence="1">
    <name type="scientific">Longilinea arvoryzae</name>
    <dbReference type="NCBI Taxonomy" id="360412"/>
    <lineage>
        <taxon>Bacteria</taxon>
        <taxon>Bacillati</taxon>
        <taxon>Chloroflexota</taxon>
        <taxon>Anaerolineae</taxon>
        <taxon>Anaerolineales</taxon>
        <taxon>Anaerolineaceae</taxon>
        <taxon>Longilinea</taxon>
    </lineage>
</organism>
<evidence type="ECO:0000313" key="1">
    <source>
        <dbReference type="EMBL" id="GAP13675.1"/>
    </source>
</evidence>
<dbReference type="STRING" id="360412.LARV_01430"/>
<sequence length="29" mass="3395">MRDLVLIVSLLLFFALSFLMIKGIEKLRD</sequence>
<proteinExistence type="predicted"/>
<evidence type="ECO:0000313" key="2">
    <source>
        <dbReference type="Proteomes" id="UP000055060"/>
    </source>
</evidence>
<keyword evidence="2" id="KW-1185">Reference proteome</keyword>